<dbReference type="EMBL" id="FORX01000012">
    <property type="protein sequence ID" value="SFK02891.1"/>
    <property type="molecule type" value="Genomic_DNA"/>
</dbReference>
<dbReference type="Proteomes" id="UP000198635">
    <property type="component" value="Unassembled WGS sequence"/>
</dbReference>
<reference evidence="2" key="1">
    <citation type="submission" date="2016-10" db="EMBL/GenBank/DDBJ databases">
        <authorList>
            <person name="Varghese N."/>
            <person name="Submissions S."/>
        </authorList>
    </citation>
    <scope>NUCLEOTIDE SEQUENCE [LARGE SCALE GENOMIC DNA]</scope>
    <source>
        <strain evidence="2">DSM 5918</strain>
    </source>
</reference>
<sequence length="117" mass="13125">MASGWLRLLIAVVTENTGKSGWIYIICFTGESLMRAKSIRERQGAVNFLIGFDWGTNVAVAWIFRRYGSIDLDKDEVIDEKLANLILAFMLGDFNNNQFVVMYVAELLLLSDASPGE</sequence>
<protein>
    <submittedName>
        <fullName evidence="1">Uncharacterized protein</fullName>
    </submittedName>
</protein>
<proteinExistence type="predicted"/>
<evidence type="ECO:0000313" key="1">
    <source>
        <dbReference type="EMBL" id="SFK02891.1"/>
    </source>
</evidence>
<dbReference type="STRING" id="52560.SAMN04488082_11252"/>
<evidence type="ECO:0000313" key="2">
    <source>
        <dbReference type="Proteomes" id="UP000198635"/>
    </source>
</evidence>
<name>A0A1I3W8W1_9BACT</name>
<accession>A0A1I3W8W1</accession>
<organism evidence="1 2">
    <name type="scientific">Desulfomicrobium apsheronum</name>
    <dbReference type="NCBI Taxonomy" id="52560"/>
    <lineage>
        <taxon>Bacteria</taxon>
        <taxon>Pseudomonadati</taxon>
        <taxon>Thermodesulfobacteriota</taxon>
        <taxon>Desulfovibrionia</taxon>
        <taxon>Desulfovibrionales</taxon>
        <taxon>Desulfomicrobiaceae</taxon>
        <taxon>Desulfomicrobium</taxon>
    </lineage>
</organism>
<keyword evidence="2" id="KW-1185">Reference proteome</keyword>
<gene>
    <name evidence="1" type="ORF">SAMN04488082_11252</name>
</gene>
<dbReference type="AlphaFoldDB" id="A0A1I3W8W1"/>